<evidence type="ECO:0000256" key="8">
    <source>
        <dbReference type="ARBA" id="ARBA00023186"/>
    </source>
</evidence>
<keyword evidence="3" id="KW-1003">Cell membrane</keyword>
<keyword evidence="14" id="KW-0697">Rotamase</keyword>
<evidence type="ECO:0000256" key="6">
    <source>
        <dbReference type="ARBA" id="ARBA00022989"/>
    </source>
</evidence>
<evidence type="ECO:0000256" key="5">
    <source>
        <dbReference type="ARBA" id="ARBA00022692"/>
    </source>
</evidence>
<reference evidence="16 17" key="1">
    <citation type="submission" date="2017-07" db="EMBL/GenBank/DDBJ databases">
        <authorList>
            <person name="Sun Z.S."/>
            <person name="Albrecht U."/>
            <person name="Echele G."/>
            <person name="Lee C.C."/>
        </authorList>
    </citation>
    <scope>NUCLEOTIDE SEQUENCE [LARGE SCALE GENOMIC DNA]</scope>
    <source>
        <strain evidence="16 17">CGMCC 1.12672</strain>
    </source>
</reference>
<evidence type="ECO:0000259" key="15">
    <source>
        <dbReference type="PROSITE" id="PS50198"/>
    </source>
</evidence>
<evidence type="ECO:0000256" key="2">
    <source>
        <dbReference type="ARBA" id="ARBA00018370"/>
    </source>
</evidence>
<dbReference type="InterPro" id="IPR000297">
    <property type="entry name" value="PPIase_PpiC"/>
</dbReference>
<dbReference type="OrthoDB" id="9768393at2"/>
<keyword evidence="7" id="KW-0472">Membrane</keyword>
<dbReference type="SUPFAM" id="SSF109998">
    <property type="entry name" value="Triger factor/SurA peptide-binding domain-like"/>
    <property type="match status" value="1"/>
</dbReference>
<sequence>MLQFFRRLTKSKVGIVITFGVLIIIALAFAAGDITNIRGQSGGTLGGGEVAEVGDTKVTEVELRQRAQTAFNGYRQQQPTLDIATFVAGGGLTAVIDRTINGLALYHFAQDVGLAASKRAVDGEIASIPAFQGFDGKFSQTAYDQILQQQRLTDRQLREDISRDMLARQLIAPTAGARQVPAQLALPYASLLLERRRGVVGYIPVAALGAGTPPTDGELQTFYTRQRARYTVPERRTIRYAVVRAADVAATAKPTAAEIAAAYRSQAARFAASEKRTLTQVVVAQQAQANQIAARAKGGTALAAAARAIGLEANTATAVDKAAFTTQSSAAVANAAFAAAAGQVVGPVRSPLGWHVVRVDAVTPVAGKSLAEATPELTTELGKTKAQEALARINADLDSAIGGNATFDEVIADAKLQPQTTRPLLASGVDPDAPTPTPDPVLARIAPAAFAAEQGDAPQLVPVDPDGSFAVVAIGQVVPAAPRPLAQIRDAVVRDFVADRNLRAARQLATAAVNKANGGTPLAQALAQTGLRLPPVQPINASRADLARQGGQLPPPVALLFSMAAKRAKLIEAPNRAGWYVVYLDAIQGGNAAGNTALIASTRQGLGGVIGREFTEQFTAAVKRQVGVKRDEAAIARVASDLAGGAQSR</sequence>
<keyword evidence="17" id="KW-1185">Reference proteome</keyword>
<keyword evidence="5" id="KW-0812">Transmembrane</keyword>
<dbReference type="Pfam" id="PF13624">
    <property type="entry name" value="SurA_N_3"/>
    <property type="match status" value="1"/>
</dbReference>
<keyword evidence="14 16" id="KW-0413">Isomerase</keyword>
<evidence type="ECO:0000313" key="17">
    <source>
        <dbReference type="Proteomes" id="UP000219494"/>
    </source>
</evidence>
<dbReference type="Pfam" id="PF13145">
    <property type="entry name" value="Rotamase_2"/>
    <property type="match status" value="1"/>
</dbReference>
<evidence type="ECO:0000256" key="13">
    <source>
        <dbReference type="ARBA" id="ARBA00042775"/>
    </source>
</evidence>
<name>A0A285QZW0_9SPHN</name>
<keyword evidence="4" id="KW-0997">Cell inner membrane</keyword>
<dbReference type="GO" id="GO:0005886">
    <property type="term" value="C:plasma membrane"/>
    <property type="evidence" value="ECO:0007669"/>
    <property type="project" value="UniProtKB-SubCell"/>
</dbReference>
<dbReference type="PANTHER" id="PTHR47529:SF1">
    <property type="entry name" value="PERIPLASMIC CHAPERONE PPID"/>
    <property type="match status" value="1"/>
</dbReference>
<comment type="subcellular location">
    <subcellularLocation>
        <location evidence="1">Cell inner membrane</location>
        <topology evidence="1">Single-pass type II membrane protein</topology>
        <orientation evidence="1">Periplasmic side</orientation>
    </subcellularLocation>
</comment>
<evidence type="ECO:0000256" key="7">
    <source>
        <dbReference type="ARBA" id="ARBA00023136"/>
    </source>
</evidence>
<dbReference type="EMBL" id="OBMI01000002">
    <property type="protein sequence ID" value="SOB87038.1"/>
    <property type="molecule type" value="Genomic_DNA"/>
</dbReference>
<evidence type="ECO:0000256" key="14">
    <source>
        <dbReference type="PROSITE-ProRule" id="PRU00278"/>
    </source>
</evidence>
<dbReference type="PROSITE" id="PS50198">
    <property type="entry name" value="PPIC_PPIASE_2"/>
    <property type="match status" value="1"/>
</dbReference>
<evidence type="ECO:0000256" key="3">
    <source>
        <dbReference type="ARBA" id="ARBA00022475"/>
    </source>
</evidence>
<evidence type="ECO:0000256" key="12">
    <source>
        <dbReference type="ARBA" id="ARBA00040743"/>
    </source>
</evidence>
<dbReference type="Gene3D" id="1.10.4030.10">
    <property type="entry name" value="Porin chaperone SurA, peptide-binding domain"/>
    <property type="match status" value="1"/>
</dbReference>
<dbReference type="PANTHER" id="PTHR47529">
    <property type="entry name" value="PEPTIDYL-PROLYL CIS-TRANS ISOMERASE D"/>
    <property type="match status" value="1"/>
</dbReference>
<evidence type="ECO:0000256" key="1">
    <source>
        <dbReference type="ARBA" id="ARBA00004382"/>
    </source>
</evidence>
<comment type="similarity">
    <text evidence="11">Belongs to the PpiD chaperone family.</text>
</comment>
<dbReference type="Gene3D" id="3.10.50.40">
    <property type="match status" value="1"/>
</dbReference>
<evidence type="ECO:0000256" key="9">
    <source>
        <dbReference type="ARBA" id="ARBA00030642"/>
    </source>
</evidence>
<keyword evidence="6" id="KW-1133">Transmembrane helix</keyword>
<dbReference type="RefSeq" id="WP_097063978.1">
    <property type="nucleotide sequence ID" value="NZ_OBMI01000002.1"/>
</dbReference>
<dbReference type="AlphaFoldDB" id="A0A285QZW0"/>
<dbReference type="InterPro" id="IPR052029">
    <property type="entry name" value="PpiD_chaperone"/>
</dbReference>
<feature type="domain" description="PpiC" evidence="15">
    <location>
        <begin position="233"/>
        <end position="361"/>
    </location>
</feature>
<dbReference type="InterPro" id="IPR046357">
    <property type="entry name" value="PPIase_dom_sf"/>
</dbReference>
<proteinExistence type="inferred from homology"/>
<dbReference type="InterPro" id="IPR027304">
    <property type="entry name" value="Trigger_fact/SurA_dom_sf"/>
</dbReference>
<evidence type="ECO:0000256" key="10">
    <source>
        <dbReference type="ARBA" id="ARBA00031484"/>
    </source>
</evidence>
<organism evidence="16 17">
    <name type="scientific">Sphingomonas guangdongensis</name>
    <dbReference type="NCBI Taxonomy" id="1141890"/>
    <lineage>
        <taxon>Bacteria</taxon>
        <taxon>Pseudomonadati</taxon>
        <taxon>Pseudomonadota</taxon>
        <taxon>Alphaproteobacteria</taxon>
        <taxon>Sphingomonadales</taxon>
        <taxon>Sphingomonadaceae</taxon>
        <taxon>Sphingomonas</taxon>
    </lineage>
</organism>
<evidence type="ECO:0000256" key="11">
    <source>
        <dbReference type="ARBA" id="ARBA00038408"/>
    </source>
</evidence>
<gene>
    <name evidence="16" type="ORF">SAMN06297144_2158</name>
</gene>
<dbReference type="Proteomes" id="UP000219494">
    <property type="component" value="Unassembled WGS sequence"/>
</dbReference>
<keyword evidence="8" id="KW-0143">Chaperone</keyword>
<evidence type="ECO:0000313" key="16">
    <source>
        <dbReference type="EMBL" id="SOB87038.1"/>
    </source>
</evidence>
<dbReference type="GO" id="GO:0003755">
    <property type="term" value="F:peptidyl-prolyl cis-trans isomerase activity"/>
    <property type="evidence" value="ECO:0007669"/>
    <property type="project" value="UniProtKB-KW"/>
</dbReference>
<dbReference type="SUPFAM" id="SSF54534">
    <property type="entry name" value="FKBP-like"/>
    <property type="match status" value="1"/>
</dbReference>
<accession>A0A285QZW0</accession>
<protein>
    <recommendedName>
        <fullName evidence="2">Parvulin-like PPIase</fullName>
    </recommendedName>
    <alternativeName>
        <fullName evidence="9">Peptidyl-prolyl cis-trans isomerase plp</fullName>
    </alternativeName>
    <alternativeName>
        <fullName evidence="12">Periplasmic chaperone PpiD</fullName>
    </alternativeName>
    <alternativeName>
        <fullName evidence="13">Periplasmic folding chaperone</fullName>
    </alternativeName>
    <alternativeName>
        <fullName evidence="10">Rotamase plp</fullName>
    </alternativeName>
</protein>
<evidence type="ECO:0000256" key="4">
    <source>
        <dbReference type="ARBA" id="ARBA00022519"/>
    </source>
</evidence>